<dbReference type="HAMAP" id="MF_00454">
    <property type="entry name" value="FluC"/>
    <property type="match status" value="1"/>
</dbReference>
<organism evidence="12 13">
    <name type="scientific">Streptomyces aidingensis</name>
    <dbReference type="NCBI Taxonomy" id="910347"/>
    <lineage>
        <taxon>Bacteria</taxon>
        <taxon>Bacillati</taxon>
        <taxon>Actinomycetota</taxon>
        <taxon>Actinomycetes</taxon>
        <taxon>Kitasatosporales</taxon>
        <taxon>Streptomycetaceae</taxon>
        <taxon>Streptomyces</taxon>
    </lineage>
</organism>
<dbReference type="STRING" id="910347.SAMN05421773_112133"/>
<keyword evidence="2 10" id="KW-1003">Cell membrane</keyword>
<dbReference type="Pfam" id="PF02537">
    <property type="entry name" value="CRCB"/>
    <property type="match status" value="1"/>
</dbReference>
<keyword evidence="4 10" id="KW-1133">Transmembrane helix</keyword>
<sequence>MLAAVALGGGAGAAGRYGLTLLWPAAGGGVPWSMVTVNAVGCGLIGVLMAVVGERPGTHRLARPFLGTGVLGGFTTFSAYAGAFEELSGAGRGAAAFSSLLITPLLSLAAVWLGWTVTRGILLRRRRPLPPAAAPGGPAAPAGSRDGAGP</sequence>
<reference evidence="12 13" key="1">
    <citation type="submission" date="2016-10" db="EMBL/GenBank/DDBJ databases">
        <authorList>
            <person name="de Groot N.N."/>
        </authorList>
    </citation>
    <scope>NUCLEOTIDE SEQUENCE [LARGE SCALE GENOMIC DNA]</scope>
    <source>
        <strain evidence="12 13">CGMCC 4.5739</strain>
    </source>
</reference>
<comment type="function">
    <text evidence="9 10">Fluoride-specific ion channel. Important for reducing fluoride concentration in the cell, thus reducing its toxicity.</text>
</comment>
<gene>
    <name evidence="10" type="primary">fluC</name>
    <name evidence="10" type="synonym">crcB</name>
    <name evidence="12" type="ORF">SAMN05421773_112133</name>
</gene>
<dbReference type="GO" id="GO:0046872">
    <property type="term" value="F:metal ion binding"/>
    <property type="evidence" value="ECO:0007669"/>
    <property type="project" value="UniProtKB-KW"/>
</dbReference>
<evidence type="ECO:0000256" key="3">
    <source>
        <dbReference type="ARBA" id="ARBA00022692"/>
    </source>
</evidence>
<evidence type="ECO:0000256" key="1">
    <source>
        <dbReference type="ARBA" id="ARBA00004651"/>
    </source>
</evidence>
<dbReference type="GO" id="GO:0062054">
    <property type="term" value="F:fluoride channel activity"/>
    <property type="evidence" value="ECO:0007669"/>
    <property type="project" value="UniProtKB-UniRule"/>
</dbReference>
<accession>A0A1I1R1Y5</accession>
<comment type="subcellular location">
    <subcellularLocation>
        <location evidence="1 10">Cell membrane</location>
        <topology evidence="1 10">Multi-pass membrane protein</topology>
    </subcellularLocation>
</comment>
<evidence type="ECO:0000256" key="4">
    <source>
        <dbReference type="ARBA" id="ARBA00022989"/>
    </source>
</evidence>
<feature type="region of interest" description="Disordered" evidence="11">
    <location>
        <begin position="131"/>
        <end position="150"/>
    </location>
</feature>
<evidence type="ECO:0000313" key="12">
    <source>
        <dbReference type="EMBL" id="SFD28262.1"/>
    </source>
</evidence>
<feature type="transmembrane region" description="Helical" evidence="10">
    <location>
        <begin position="64"/>
        <end position="83"/>
    </location>
</feature>
<keyword evidence="6 10" id="KW-0407">Ion channel</keyword>
<keyword evidence="10" id="KW-0479">Metal-binding</keyword>
<keyword evidence="10" id="KW-0406">Ion transport</keyword>
<dbReference type="AlphaFoldDB" id="A0A1I1R1Y5"/>
<evidence type="ECO:0000256" key="9">
    <source>
        <dbReference type="ARBA" id="ARBA00049940"/>
    </source>
</evidence>
<feature type="compositionally biased region" description="Low complexity" evidence="11">
    <location>
        <begin position="134"/>
        <end position="150"/>
    </location>
</feature>
<keyword evidence="13" id="KW-1185">Reference proteome</keyword>
<name>A0A1I1R1Y5_9ACTN</name>
<proteinExistence type="inferred from homology"/>
<evidence type="ECO:0000313" key="13">
    <source>
        <dbReference type="Proteomes" id="UP000199207"/>
    </source>
</evidence>
<dbReference type="InterPro" id="IPR003691">
    <property type="entry name" value="FluC"/>
</dbReference>
<protein>
    <recommendedName>
        <fullName evidence="10">Fluoride-specific ion channel FluC</fullName>
    </recommendedName>
</protein>
<evidence type="ECO:0000256" key="2">
    <source>
        <dbReference type="ARBA" id="ARBA00022475"/>
    </source>
</evidence>
<evidence type="ECO:0000256" key="7">
    <source>
        <dbReference type="ARBA" id="ARBA00035120"/>
    </source>
</evidence>
<evidence type="ECO:0000256" key="8">
    <source>
        <dbReference type="ARBA" id="ARBA00035585"/>
    </source>
</evidence>
<feature type="transmembrane region" description="Helical" evidence="10">
    <location>
        <begin position="30"/>
        <end position="52"/>
    </location>
</feature>
<dbReference type="GO" id="GO:0140114">
    <property type="term" value="P:cellular detoxification of fluoride"/>
    <property type="evidence" value="ECO:0007669"/>
    <property type="project" value="UniProtKB-UniRule"/>
</dbReference>
<feature type="binding site" evidence="10">
    <location>
        <position position="72"/>
    </location>
    <ligand>
        <name>Na(+)</name>
        <dbReference type="ChEBI" id="CHEBI:29101"/>
        <note>structural</note>
    </ligand>
</feature>
<comment type="activity regulation">
    <text evidence="10">Na(+) is not transported, but it plays an essential structural role and its presence is essential for fluoride channel function.</text>
</comment>
<keyword evidence="3 10" id="KW-0812">Transmembrane</keyword>
<evidence type="ECO:0000256" key="5">
    <source>
        <dbReference type="ARBA" id="ARBA00023136"/>
    </source>
</evidence>
<feature type="transmembrane region" description="Helical" evidence="10">
    <location>
        <begin position="95"/>
        <end position="117"/>
    </location>
</feature>
<feature type="binding site" evidence="10">
    <location>
        <position position="75"/>
    </location>
    <ligand>
        <name>Na(+)</name>
        <dbReference type="ChEBI" id="CHEBI:29101"/>
        <note>structural</note>
    </ligand>
</feature>
<evidence type="ECO:0000256" key="10">
    <source>
        <dbReference type="HAMAP-Rule" id="MF_00454"/>
    </source>
</evidence>
<keyword evidence="10" id="KW-0813">Transport</keyword>
<keyword evidence="10" id="KW-0915">Sodium</keyword>
<dbReference type="Proteomes" id="UP000199207">
    <property type="component" value="Unassembled WGS sequence"/>
</dbReference>
<comment type="catalytic activity">
    <reaction evidence="8">
        <text>fluoride(in) = fluoride(out)</text>
        <dbReference type="Rhea" id="RHEA:76159"/>
        <dbReference type="ChEBI" id="CHEBI:17051"/>
    </reaction>
    <physiologicalReaction direction="left-to-right" evidence="8">
        <dbReference type="Rhea" id="RHEA:76160"/>
    </physiologicalReaction>
</comment>
<evidence type="ECO:0000256" key="6">
    <source>
        <dbReference type="ARBA" id="ARBA00023303"/>
    </source>
</evidence>
<dbReference type="GO" id="GO:0005886">
    <property type="term" value="C:plasma membrane"/>
    <property type="evidence" value="ECO:0007669"/>
    <property type="project" value="UniProtKB-SubCell"/>
</dbReference>
<keyword evidence="5 10" id="KW-0472">Membrane</keyword>
<comment type="similarity">
    <text evidence="7 10">Belongs to the fluoride channel Fluc/FEX (TC 1.A.43) family.</text>
</comment>
<dbReference type="EMBL" id="FOLM01000012">
    <property type="protein sequence ID" value="SFD28262.1"/>
    <property type="molecule type" value="Genomic_DNA"/>
</dbReference>
<evidence type="ECO:0000256" key="11">
    <source>
        <dbReference type="SAM" id="MobiDB-lite"/>
    </source>
</evidence>